<organism evidence="1">
    <name type="scientific">Culex pipiens</name>
    <name type="common">House mosquito</name>
    <dbReference type="NCBI Taxonomy" id="7175"/>
    <lineage>
        <taxon>Eukaryota</taxon>
        <taxon>Metazoa</taxon>
        <taxon>Ecdysozoa</taxon>
        <taxon>Arthropoda</taxon>
        <taxon>Hexapoda</taxon>
        <taxon>Insecta</taxon>
        <taxon>Pterygota</taxon>
        <taxon>Neoptera</taxon>
        <taxon>Endopterygota</taxon>
        <taxon>Diptera</taxon>
        <taxon>Nematocera</taxon>
        <taxon>Culicoidea</taxon>
        <taxon>Culicidae</taxon>
        <taxon>Culicinae</taxon>
        <taxon>Culicini</taxon>
        <taxon>Culex</taxon>
        <taxon>Culex</taxon>
    </lineage>
</organism>
<reference evidence="1" key="1">
    <citation type="submission" date="2021-05" db="EMBL/GenBank/DDBJ databases">
        <authorList>
            <person name="Alioto T."/>
            <person name="Alioto T."/>
            <person name="Gomez Garrido J."/>
        </authorList>
    </citation>
    <scope>NUCLEOTIDE SEQUENCE</scope>
</reference>
<accession>A0A8D8G1Y2</accession>
<dbReference type="AlphaFoldDB" id="A0A8D8G1Y2"/>
<dbReference type="EMBL" id="HBUE01116873">
    <property type="protein sequence ID" value="CAG6490754.1"/>
    <property type="molecule type" value="Transcribed_RNA"/>
</dbReference>
<name>A0A8D8G1Y2_CULPI</name>
<proteinExistence type="predicted"/>
<protein>
    <submittedName>
        <fullName evidence="1">(northern house mosquito) hypothetical protein</fullName>
    </submittedName>
</protein>
<sequence>MIREDVVLVGRRIGFNLFGNVVVSLTLTQLVAVVQDELVAEDLHDVVAHLVHVDRRRNLPVDVVQLFDHFVLGAVHRQEVIVLGQHRYLIQGNVLLEDDLVQVVAEVAEQRFGQRGFTAVGNAGDSDHQPRLHRASRLEVDLLIVSVLLSAPQVIQRKYR</sequence>
<evidence type="ECO:0000313" key="1">
    <source>
        <dbReference type="EMBL" id="CAG6490754.1"/>
    </source>
</evidence>